<accession>A0A168RYT0</accession>
<dbReference type="OrthoDB" id="5399166at2759"/>
<evidence type="ECO:0000313" key="1">
    <source>
        <dbReference type="EMBL" id="SAM07574.1"/>
    </source>
</evidence>
<gene>
    <name evidence="1" type="primary">ABSGL_13217.1 scaffold 13659</name>
</gene>
<organism evidence="1">
    <name type="scientific">Absidia glauca</name>
    <name type="common">Pin mould</name>
    <dbReference type="NCBI Taxonomy" id="4829"/>
    <lineage>
        <taxon>Eukaryota</taxon>
        <taxon>Fungi</taxon>
        <taxon>Fungi incertae sedis</taxon>
        <taxon>Mucoromycota</taxon>
        <taxon>Mucoromycotina</taxon>
        <taxon>Mucoromycetes</taxon>
        <taxon>Mucorales</taxon>
        <taxon>Cunninghamellaceae</taxon>
        <taxon>Absidia</taxon>
    </lineage>
</organism>
<sequence>MDKDDQFSEDIKSLLGPVVMDMDKNMIATQQSQQDLGQEIDRLIAGRNGCCRHDTLIRPASGLNEWKAYCQQAEEGYEVFDWAVQYEVARWAIRYEVVGWAIRYEVVGWAIRITGSPMQCTVLNIALQYQWCSKLLISLA</sequence>
<proteinExistence type="predicted"/>
<keyword evidence="2" id="KW-1185">Reference proteome</keyword>
<dbReference type="InParanoid" id="A0A168RYT0"/>
<evidence type="ECO:0000313" key="2">
    <source>
        <dbReference type="Proteomes" id="UP000078561"/>
    </source>
</evidence>
<dbReference type="AlphaFoldDB" id="A0A168RYT0"/>
<reference evidence="1" key="1">
    <citation type="submission" date="2016-04" db="EMBL/GenBank/DDBJ databases">
        <authorList>
            <person name="Evans L.H."/>
            <person name="Alamgir A."/>
            <person name="Owens N."/>
            <person name="Weber N.D."/>
            <person name="Virtaneva K."/>
            <person name="Barbian K."/>
            <person name="Babar A."/>
            <person name="Rosenke K."/>
        </authorList>
    </citation>
    <scope>NUCLEOTIDE SEQUENCE [LARGE SCALE GENOMIC DNA]</scope>
    <source>
        <strain evidence="1">CBS 101.48</strain>
    </source>
</reference>
<name>A0A168RYT0_ABSGL</name>
<dbReference type="EMBL" id="LT554760">
    <property type="protein sequence ID" value="SAM07574.1"/>
    <property type="molecule type" value="Genomic_DNA"/>
</dbReference>
<dbReference type="STRING" id="4829.A0A168RYT0"/>
<dbReference type="Proteomes" id="UP000078561">
    <property type="component" value="Unassembled WGS sequence"/>
</dbReference>
<protein>
    <submittedName>
        <fullName evidence="1">Uncharacterized protein</fullName>
    </submittedName>
</protein>